<evidence type="ECO:0000256" key="14">
    <source>
        <dbReference type="ARBA" id="ARBA00038148"/>
    </source>
</evidence>
<dbReference type="PANTHER" id="PTHR42861">
    <property type="entry name" value="CALCIUM-TRANSPORTING ATPASE"/>
    <property type="match status" value="1"/>
</dbReference>
<keyword evidence="8" id="KW-0106">Calcium</keyword>
<evidence type="ECO:0000256" key="13">
    <source>
        <dbReference type="ARBA" id="ARBA00023136"/>
    </source>
</evidence>
<evidence type="ECO:0000256" key="6">
    <source>
        <dbReference type="ARBA" id="ARBA00022692"/>
    </source>
</evidence>
<comment type="caution">
    <text evidence="20">The sequence shown here is derived from an EMBL/GenBank/DDBJ whole genome shotgun (WGS) entry which is preliminary data.</text>
</comment>
<evidence type="ECO:0000256" key="2">
    <source>
        <dbReference type="ARBA" id="ARBA00012790"/>
    </source>
</evidence>
<feature type="transmembrane region" description="Helical" evidence="18">
    <location>
        <begin position="49"/>
        <end position="68"/>
    </location>
</feature>
<feature type="transmembrane region" description="Helical" evidence="18">
    <location>
        <begin position="713"/>
        <end position="736"/>
    </location>
</feature>
<sequence length="761" mass="80851">MQDTLSYFRTSPTAGLSSAVVPSLLTTHGYNEFTVSTPEPVLLKFAKTIYESPLILLLCGSALVSVFVGNIDDAVSITVAVLIVLTVGFVQEQRSEKSLEALNKLVPHHCHLIRDGKTSTVLANELVPGDVVTFTTGDRIPADVRLITAVDLEIDESSLTGETAARRKDAEPCQPAGNGYTNGQVNGSTIGEPVALADRSCIAYMGTLVRNGRGCGAVIATGTQTEFGVIFSMMQDVEEKRTPLQLSMDELAQKLSILSFGVIGIICIIGVLQSRSWLAMFTIGVSLAVAAIPEGLPIVTTVTLALGVLRMSKRKAIVKKLHSVEALGSVSVICSDKTGTLTKNEQTVTELYTVDEVVHVDPSTPVAQSTQLSPAVTKTLELGSICNNAIYRQEEGIYVGHSVDVALLNVLGTFNMSDPRVNFVRQSELPFNSERKYMAVSGTHGSNQLPTNGVVKREMYYIKGSIEAILDRCKFYYISDDSTPGLDASTRNVILSKAQSTASRGLRIIAMAYGYGAVESSTPSSVAPSRASTPAADKGAVKTNLVFVGFQAMYDPPRKGVADSISLLQAGGVQVVMITGDAEQTAMSIARQLGLRIGSGTTGCLTGRDIDSMTKGQLRERVGAVSVFARTTPKHKMAIVEAFQSRGAVVAMTGDGVNDAPALKMADIGVSMGKSGTDVAKEAADVILVDDNFSTILPAVEEGKSIFHNIQNFLSFQLSTAVAALALITLSTFFGLSNPLNAMQILFINILMDANLLVSIL</sequence>
<keyword evidence="21" id="KW-1185">Reference proteome</keyword>
<dbReference type="GO" id="GO:0005384">
    <property type="term" value="F:manganese ion transmembrane transporter activity"/>
    <property type="evidence" value="ECO:0007669"/>
    <property type="project" value="UniProtKB-ARBA"/>
</dbReference>
<comment type="similarity">
    <text evidence="14">Belongs to the cation transport ATPase (P-type) (TC 3.A.3) family.</text>
</comment>
<dbReference type="GO" id="GO:0005524">
    <property type="term" value="F:ATP binding"/>
    <property type="evidence" value="ECO:0007669"/>
    <property type="project" value="UniProtKB-KW"/>
</dbReference>
<dbReference type="Gene3D" id="3.40.50.1000">
    <property type="entry name" value="HAD superfamily/HAD-like"/>
    <property type="match status" value="1"/>
</dbReference>
<accession>A0A4S4KLB8</accession>
<dbReference type="PRINTS" id="PR00119">
    <property type="entry name" value="CATATPASE"/>
</dbReference>
<keyword evidence="10" id="KW-1278">Translocase</keyword>
<dbReference type="GO" id="GO:0012505">
    <property type="term" value="C:endomembrane system"/>
    <property type="evidence" value="ECO:0007669"/>
    <property type="project" value="UniProtKB-SubCell"/>
</dbReference>
<keyword evidence="3" id="KW-0813">Transport</keyword>
<dbReference type="GO" id="GO:0031090">
    <property type="term" value="C:organelle membrane"/>
    <property type="evidence" value="ECO:0007669"/>
    <property type="project" value="UniProtKB-ARBA"/>
</dbReference>
<keyword evidence="7" id="KW-0547">Nucleotide-binding</keyword>
<dbReference type="InterPro" id="IPR023298">
    <property type="entry name" value="ATPase_P-typ_TM_dom_sf"/>
</dbReference>
<dbReference type="Pfam" id="PF13246">
    <property type="entry name" value="Cation_ATPase"/>
    <property type="match status" value="1"/>
</dbReference>
<dbReference type="SUPFAM" id="SSF81665">
    <property type="entry name" value="Calcium ATPase, transmembrane domain M"/>
    <property type="match status" value="1"/>
</dbReference>
<dbReference type="EMBL" id="SGPJ01000087">
    <property type="protein sequence ID" value="THG99254.1"/>
    <property type="molecule type" value="Genomic_DNA"/>
</dbReference>
<reference evidence="20 21" key="1">
    <citation type="submission" date="2019-02" db="EMBL/GenBank/DDBJ databases">
        <title>Genome sequencing of the rare red list fungi Phlebia centrifuga.</title>
        <authorList>
            <person name="Buettner E."/>
            <person name="Kellner H."/>
        </authorList>
    </citation>
    <scope>NUCLEOTIDE SEQUENCE [LARGE SCALE GENOMIC DNA]</scope>
    <source>
        <strain evidence="20 21">DSM 108282</strain>
    </source>
</reference>
<feature type="transmembrane region" description="Helical" evidence="18">
    <location>
        <begin position="255"/>
        <end position="272"/>
    </location>
</feature>
<dbReference type="Pfam" id="PF00690">
    <property type="entry name" value="Cation_ATPase_N"/>
    <property type="match status" value="1"/>
</dbReference>
<dbReference type="InterPro" id="IPR001757">
    <property type="entry name" value="P_typ_ATPase"/>
</dbReference>
<feature type="region of interest" description="Disordered" evidence="17">
    <location>
        <begin position="161"/>
        <end position="184"/>
    </location>
</feature>
<dbReference type="Pfam" id="PF00122">
    <property type="entry name" value="E1-E2_ATPase"/>
    <property type="match status" value="1"/>
</dbReference>
<evidence type="ECO:0000313" key="21">
    <source>
        <dbReference type="Proteomes" id="UP000309038"/>
    </source>
</evidence>
<dbReference type="InterPro" id="IPR023214">
    <property type="entry name" value="HAD_sf"/>
</dbReference>
<dbReference type="SUPFAM" id="SSF81653">
    <property type="entry name" value="Calcium ATPase, transduction domain A"/>
    <property type="match status" value="1"/>
</dbReference>
<keyword evidence="13 18" id="KW-0472">Membrane</keyword>
<dbReference type="InterPro" id="IPR008250">
    <property type="entry name" value="ATPase_P-typ_transduc_dom_A_sf"/>
</dbReference>
<dbReference type="GO" id="GO:0016887">
    <property type="term" value="F:ATP hydrolysis activity"/>
    <property type="evidence" value="ECO:0007669"/>
    <property type="project" value="InterPro"/>
</dbReference>
<dbReference type="FunFam" id="3.40.50.1000:FF:000028">
    <property type="entry name" value="Calcium-transporting P-type ATPase, putative"/>
    <property type="match status" value="1"/>
</dbReference>
<dbReference type="InterPro" id="IPR036412">
    <property type="entry name" value="HAD-like_sf"/>
</dbReference>
<evidence type="ECO:0000256" key="5">
    <source>
        <dbReference type="ARBA" id="ARBA00022568"/>
    </source>
</evidence>
<evidence type="ECO:0000256" key="9">
    <source>
        <dbReference type="ARBA" id="ARBA00022840"/>
    </source>
</evidence>
<evidence type="ECO:0000259" key="19">
    <source>
        <dbReference type="SMART" id="SM00831"/>
    </source>
</evidence>
<dbReference type="InterPro" id="IPR004014">
    <property type="entry name" value="ATPase_P-typ_cation-transptr_N"/>
</dbReference>
<dbReference type="Gene3D" id="2.70.150.10">
    <property type="entry name" value="Calcium-transporting ATPase, cytoplasmic transduction domain A"/>
    <property type="match status" value="1"/>
</dbReference>
<evidence type="ECO:0000256" key="18">
    <source>
        <dbReference type="SAM" id="Phobius"/>
    </source>
</evidence>
<dbReference type="Gene3D" id="1.20.1110.10">
    <property type="entry name" value="Calcium-transporting ATPase, transmembrane domain"/>
    <property type="match status" value="1"/>
</dbReference>
<comment type="catalytic activity">
    <reaction evidence="15">
        <text>Ca(2+)(in) + ATP + H2O = Ca(2+)(out) + ADP + phosphate + H(+)</text>
        <dbReference type="Rhea" id="RHEA:18105"/>
        <dbReference type="ChEBI" id="CHEBI:15377"/>
        <dbReference type="ChEBI" id="CHEBI:15378"/>
        <dbReference type="ChEBI" id="CHEBI:29108"/>
        <dbReference type="ChEBI" id="CHEBI:30616"/>
        <dbReference type="ChEBI" id="CHEBI:43474"/>
        <dbReference type="ChEBI" id="CHEBI:456216"/>
        <dbReference type="EC" id="7.2.2.10"/>
    </reaction>
</comment>
<dbReference type="NCBIfam" id="TIGR01494">
    <property type="entry name" value="ATPase_P-type"/>
    <property type="match status" value="2"/>
</dbReference>
<evidence type="ECO:0000256" key="7">
    <source>
        <dbReference type="ARBA" id="ARBA00022741"/>
    </source>
</evidence>
<evidence type="ECO:0000256" key="10">
    <source>
        <dbReference type="ARBA" id="ARBA00022967"/>
    </source>
</evidence>
<gene>
    <name evidence="20" type="ORF">EW026_g3079</name>
</gene>
<evidence type="ECO:0000256" key="1">
    <source>
        <dbReference type="ARBA" id="ARBA00004127"/>
    </source>
</evidence>
<protein>
    <recommendedName>
        <fullName evidence="16">Calcium-transporting ATPase 1</fullName>
        <ecNumber evidence="2">7.2.2.10</ecNumber>
    </recommendedName>
</protein>
<dbReference type="SUPFAM" id="SSF81660">
    <property type="entry name" value="Metal cation-transporting ATPase, ATP-binding domain N"/>
    <property type="match status" value="1"/>
</dbReference>
<dbReference type="FunFam" id="2.70.150.10:FF:000008">
    <property type="entry name" value="Calcium-transporting ATPase"/>
    <property type="match status" value="1"/>
</dbReference>
<evidence type="ECO:0000256" key="15">
    <source>
        <dbReference type="ARBA" id="ARBA00048694"/>
    </source>
</evidence>
<dbReference type="SFLD" id="SFLDS00003">
    <property type="entry name" value="Haloacid_Dehalogenase"/>
    <property type="match status" value="1"/>
</dbReference>
<dbReference type="Gene3D" id="3.40.1110.10">
    <property type="entry name" value="Calcium-transporting ATPase, cytoplasmic domain N"/>
    <property type="match status" value="1"/>
</dbReference>
<dbReference type="InterPro" id="IPR018303">
    <property type="entry name" value="ATPase_P-typ_P_site"/>
</dbReference>
<dbReference type="FunFam" id="3.40.50.1000:FF:000001">
    <property type="entry name" value="Phospholipid-transporting ATPase IC"/>
    <property type="match status" value="1"/>
</dbReference>
<proteinExistence type="inferred from homology"/>
<dbReference type="AlphaFoldDB" id="A0A4S4KLB8"/>
<dbReference type="SFLD" id="SFLDF00027">
    <property type="entry name" value="p-type_atpase"/>
    <property type="match status" value="1"/>
</dbReference>
<organism evidence="20 21">
    <name type="scientific">Hermanssonia centrifuga</name>
    <dbReference type="NCBI Taxonomy" id="98765"/>
    <lineage>
        <taxon>Eukaryota</taxon>
        <taxon>Fungi</taxon>
        <taxon>Dikarya</taxon>
        <taxon>Basidiomycota</taxon>
        <taxon>Agaricomycotina</taxon>
        <taxon>Agaricomycetes</taxon>
        <taxon>Polyporales</taxon>
        <taxon>Meruliaceae</taxon>
        <taxon>Hermanssonia</taxon>
    </lineage>
</organism>
<keyword evidence="5" id="KW-0109">Calcium transport</keyword>
<dbReference type="InterPro" id="IPR023299">
    <property type="entry name" value="ATPase_P-typ_cyto_dom_N"/>
</dbReference>
<comment type="subcellular location">
    <subcellularLocation>
        <location evidence="1">Endomembrane system</location>
        <topology evidence="1">Multi-pass membrane protein</topology>
    </subcellularLocation>
</comment>
<evidence type="ECO:0000256" key="11">
    <source>
        <dbReference type="ARBA" id="ARBA00022989"/>
    </source>
</evidence>
<dbReference type="InterPro" id="IPR059000">
    <property type="entry name" value="ATPase_P-type_domA"/>
</dbReference>
<evidence type="ECO:0000256" key="16">
    <source>
        <dbReference type="ARBA" id="ARBA00067949"/>
    </source>
</evidence>
<dbReference type="InterPro" id="IPR044492">
    <property type="entry name" value="P_typ_ATPase_HD_dom"/>
</dbReference>
<evidence type="ECO:0000256" key="8">
    <source>
        <dbReference type="ARBA" id="ARBA00022837"/>
    </source>
</evidence>
<evidence type="ECO:0000256" key="12">
    <source>
        <dbReference type="ARBA" id="ARBA00023065"/>
    </source>
</evidence>
<dbReference type="PROSITE" id="PS00154">
    <property type="entry name" value="ATPASE_E1_E2"/>
    <property type="match status" value="1"/>
</dbReference>
<keyword evidence="6 18" id="KW-0812">Transmembrane</keyword>
<keyword evidence="4" id="KW-0597">Phosphoprotein</keyword>
<name>A0A4S4KLB8_9APHY</name>
<keyword evidence="9" id="KW-0067">ATP-binding</keyword>
<feature type="transmembrane region" description="Helical" evidence="18">
    <location>
        <begin position="74"/>
        <end position="90"/>
    </location>
</feature>
<keyword evidence="11 18" id="KW-1133">Transmembrane helix</keyword>
<dbReference type="SFLD" id="SFLDG00002">
    <property type="entry name" value="C1.7:_P-type_atpase_like"/>
    <property type="match status" value="1"/>
</dbReference>
<keyword evidence="12" id="KW-0406">Ion transport</keyword>
<evidence type="ECO:0000313" key="20">
    <source>
        <dbReference type="EMBL" id="THG99254.1"/>
    </source>
</evidence>
<evidence type="ECO:0000256" key="3">
    <source>
        <dbReference type="ARBA" id="ARBA00022448"/>
    </source>
</evidence>
<dbReference type="SMART" id="SM00831">
    <property type="entry name" value="Cation_ATPase_N"/>
    <property type="match status" value="1"/>
</dbReference>
<evidence type="ECO:0000256" key="4">
    <source>
        <dbReference type="ARBA" id="ARBA00022553"/>
    </source>
</evidence>
<dbReference type="GO" id="GO:0005737">
    <property type="term" value="C:cytoplasm"/>
    <property type="evidence" value="ECO:0007669"/>
    <property type="project" value="UniProtKB-ARBA"/>
</dbReference>
<dbReference type="Proteomes" id="UP000309038">
    <property type="component" value="Unassembled WGS sequence"/>
</dbReference>
<dbReference type="EC" id="7.2.2.10" evidence="2"/>
<evidence type="ECO:0000256" key="17">
    <source>
        <dbReference type="SAM" id="MobiDB-lite"/>
    </source>
</evidence>
<dbReference type="SUPFAM" id="SSF56784">
    <property type="entry name" value="HAD-like"/>
    <property type="match status" value="1"/>
</dbReference>
<feature type="transmembrane region" description="Helical" evidence="18">
    <location>
        <begin position="278"/>
        <end position="309"/>
    </location>
</feature>
<dbReference type="GO" id="GO:0005388">
    <property type="term" value="F:P-type calcium transporter activity"/>
    <property type="evidence" value="ECO:0007669"/>
    <property type="project" value="UniProtKB-EC"/>
</dbReference>
<feature type="domain" description="Cation-transporting P-type ATPase N-terminal" evidence="19">
    <location>
        <begin position="1"/>
        <end position="70"/>
    </location>
</feature>